<keyword evidence="4" id="KW-1003">Cell membrane</keyword>
<keyword evidence="8" id="KW-0547">Nucleotide-binding</keyword>
<dbReference type="InterPro" id="IPR036890">
    <property type="entry name" value="HATPase_C_sf"/>
</dbReference>
<evidence type="ECO:0000256" key="1">
    <source>
        <dbReference type="ARBA" id="ARBA00000085"/>
    </source>
</evidence>
<evidence type="ECO:0000256" key="13">
    <source>
        <dbReference type="ARBA" id="ARBA00023136"/>
    </source>
</evidence>
<keyword evidence="6" id="KW-0808">Transferase</keyword>
<dbReference type="SMART" id="SM00304">
    <property type="entry name" value="HAMP"/>
    <property type="match status" value="1"/>
</dbReference>
<evidence type="ECO:0000256" key="14">
    <source>
        <dbReference type="SAM" id="Coils"/>
    </source>
</evidence>
<accession>A0A9D2DBL3</accession>
<evidence type="ECO:0000256" key="4">
    <source>
        <dbReference type="ARBA" id="ARBA00022475"/>
    </source>
</evidence>
<dbReference type="SMART" id="SM00388">
    <property type="entry name" value="HisKA"/>
    <property type="match status" value="1"/>
</dbReference>
<keyword evidence="13 16" id="KW-0472">Membrane</keyword>
<protein>
    <recommendedName>
        <fullName evidence="3">histidine kinase</fullName>
        <ecNumber evidence="3">2.7.13.3</ecNumber>
    </recommendedName>
</protein>
<evidence type="ECO:0000256" key="9">
    <source>
        <dbReference type="ARBA" id="ARBA00022777"/>
    </source>
</evidence>
<feature type="compositionally biased region" description="Polar residues" evidence="15">
    <location>
        <begin position="523"/>
        <end position="534"/>
    </location>
</feature>
<dbReference type="AlphaFoldDB" id="A0A9D2DBL3"/>
<evidence type="ECO:0000256" key="8">
    <source>
        <dbReference type="ARBA" id="ARBA00022741"/>
    </source>
</evidence>
<dbReference type="EC" id="2.7.13.3" evidence="3"/>
<dbReference type="Pfam" id="PF02518">
    <property type="entry name" value="HATPase_c"/>
    <property type="match status" value="1"/>
</dbReference>
<dbReference type="GO" id="GO:0005886">
    <property type="term" value="C:plasma membrane"/>
    <property type="evidence" value="ECO:0007669"/>
    <property type="project" value="UniProtKB-SubCell"/>
</dbReference>
<dbReference type="FunFam" id="1.10.287.130:FF:000001">
    <property type="entry name" value="Two-component sensor histidine kinase"/>
    <property type="match status" value="1"/>
</dbReference>
<comment type="caution">
    <text evidence="19">The sequence shown here is derived from an EMBL/GenBank/DDBJ whole genome shotgun (WGS) entry which is preliminary data.</text>
</comment>
<dbReference type="SUPFAM" id="SSF47384">
    <property type="entry name" value="Homodimeric domain of signal transducing histidine kinase"/>
    <property type="match status" value="1"/>
</dbReference>
<dbReference type="Gene3D" id="1.10.287.130">
    <property type="match status" value="1"/>
</dbReference>
<keyword evidence="14" id="KW-0175">Coiled coil</keyword>
<dbReference type="SMART" id="SM00387">
    <property type="entry name" value="HATPase_c"/>
    <property type="match status" value="1"/>
</dbReference>
<dbReference type="Proteomes" id="UP000824017">
    <property type="component" value="Unassembled WGS sequence"/>
</dbReference>
<feature type="transmembrane region" description="Helical" evidence="16">
    <location>
        <begin position="12"/>
        <end position="37"/>
    </location>
</feature>
<evidence type="ECO:0000256" key="5">
    <source>
        <dbReference type="ARBA" id="ARBA00022553"/>
    </source>
</evidence>
<evidence type="ECO:0000256" key="7">
    <source>
        <dbReference type="ARBA" id="ARBA00022692"/>
    </source>
</evidence>
<dbReference type="PANTHER" id="PTHR45528:SF1">
    <property type="entry name" value="SENSOR HISTIDINE KINASE CPXA"/>
    <property type="match status" value="1"/>
</dbReference>
<dbReference type="Gene3D" id="6.10.340.10">
    <property type="match status" value="1"/>
</dbReference>
<keyword evidence="5" id="KW-0597">Phosphoprotein</keyword>
<feature type="transmembrane region" description="Helical" evidence="16">
    <location>
        <begin position="175"/>
        <end position="194"/>
    </location>
</feature>
<evidence type="ECO:0000256" key="12">
    <source>
        <dbReference type="ARBA" id="ARBA00023012"/>
    </source>
</evidence>
<proteinExistence type="predicted"/>
<dbReference type="PROSITE" id="PS50885">
    <property type="entry name" value="HAMP"/>
    <property type="match status" value="1"/>
</dbReference>
<evidence type="ECO:0000256" key="15">
    <source>
        <dbReference type="SAM" id="MobiDB-lite"/>
    </source>
</evidence>
<reference evidence="19" key="2">
    <citation type="submission" date="2021-04" db="EMBL/GenBank/DDBJ databases">
        <authorList>
            <person name="Gilroy R."/>
        </authorList>
    </citation>
    <scope>NUCLEOTIDE SEQUENCE</scope>
    <source>
        <strain evidence="19">ChiGjej1B1-13045</strain>
    </source>
</reference>
<feature type="domain" description="HAMP" evidence="18">
    <location>
        <begin position="196"/>
        <end position="248"/>
    </location>
</feature>
<dbReference type="PANTHER" id="PTHR45528">
    <property type="entry name" value="SENSOR HISTIDINE KINASE CPXA"/>
    <property type="match status" value="1"/>
</dbReference>
<organism evidence="19 20">
    <name type="scientific">Candidatus Mediterraneibacter stercorigallinarum</name>
    <dbReference type="NCBI Taxonomy" id="2838686"/>
    <lineage>
        <taxon>Bacteria</taxon>
        <taxon>Bacillati</taxon>
        <taxon>Bacillota</taxon>
        <taxon>Clostridia</taxon>
        <taxon>Lachnospirales</taxon>
        <taxon>Lachnospiraceae</taxon>
        <taxon>Mediterraneibacter</taxon>
    </lineage>
</organism>
<dbReference type="EMBL" id="DXCD01000239">
    <property type="protein sequence ID" value="HIZ14105.1"/>
    <property type="molecule type" value="Genomic_DNA"/>
</dbReference>
<comment type="subcellular location">
    <subcellularLocation>
        <location evidence="2">Cell membrane</location>
        <topology evidence="2">Multi-pass membrane protein</topology>
    </subcellularLocation>
</comment>
<dbReference type="SUPFAM" id="SSF158472">
    <property type="entry name" value="HAMP domain-like"/>
    <property type="match status" value="1"/>
</dbReference>
<keyword evidence="11 16" id="KW-1133">Transmembrane helix</keyword>
<sequence>MKYSIRRQITAIFIGLLVFILGAVLIINNGFLGTYYLSHKSQELMRTYNEVDRMFTENKFTDSSSFNAILIRTEKANVDLVVVDGGGNAVLSTLGTEDPRFKEMTVGLLMGIAGVNVADVIRQNDNYTIYRDDAQGVTGDVEYLKMRGRLSNGSWFIMQSPLASIQESASLAGRFLIYVGVIGIIFGGVLIWLFSRRITQPIMELARLSQEMANLNFEAKYTRNGEDEIGVLGRNFNRMSAQLEKTVSELKSANNQLQKDIEQKEKIEDMRNEFLGNVSHELKTPIALIQGYAEGLKEGVNDNPESREFYCDVIMDEAGKMNIMVKNLLALNQLEFGNDEVQFERFDIVRLVKGVIASCEILVQQAEATVDFIADECLYVWADEFKTEQVVRNYLTNAIHHVENEKRIEVRIISDKGKARISVFNSGKPIPEEDIPKLWDKFYKVDKAHTREYGGNGIGLSIVKAIMESFHQKYGVKNFENGVAFWFELDAENGGGLPSEGAGDDKGDQRGIPAAQDAAGTVPVQQKQGNASLH</sequence>
<dbReference type="GO" id="GO:0005524">
    <property type="term" value="F:ATP binding"/>
    <property type="evidence" value="ECO:0007669"/>
    <property type="project" value="UniProtKB-KW"/>
</dbReference>
<keyword evidence="7 16" id="KW-0812">Transmembrane</keyword>
<dbReference type="InterPro" id="IPR050398">
    <property type="entry name" value="HssS/ArlS-like"/>
</dbReference>
<evidence type="ECO:0000259" key="17">
    <source>
        <dbReference type="PROSITE" id="PS50109"/>
    </source>
</evidence>
<dbReference type="SUPFAM" id="SSF55874">
    <property type="entry name" value="ATPase domain of HSP90 chaperone/DNA topoisomerase II/histidine kinase"/>
    <property type="match status" value="1"/>
</dbReference>
<keyword evidence="10" id="KW-0067">ATP-binding</keyword>
<keyword evidence="12" id="KW-0902">Two-component regulatory system</keyword>
<evidence type="ECO:0000259" key="18">
    <source>
        <dbReference type="PROSITE" id="PS50885"/>
    </source>
</evidence>
<feature type="coiled-coil region" evidence="14">
    <location>
        <begin position="236"/>
        <end position="270"/>
    </location>
</feature>
<feature type="domain" description="Histidine kinase" evidence="17">
    <location>
        <begin position="277"/>
        <end position="493"/>
    </location>
</feature>
<gene>
    <name evidence="19" type="ORF">H9817_09305</name>
</gene>
<dbReference type="InterPro" id="IPR036097">
    <property type="entry name" value="HisK_dim/P_sf"/>
</dbReference>
<dbReference type="InterPro" id="IPR003660">
    <property type="entry name" value="HAMP_dom"/>
</dbReference>
<dbReference type="InterPro" id="IPR003661">
    <property type="entry name" value="HisK_dim/P_dom"/>
</dbReference>
<feature type="region of interest" description="Disordered" evidence="15">
    <location>
        <begin position="496"/>
        <end position="534"/>
    </location>
</feature>
<evidence type="ECO:0000313" key="19">
    <source>
        <dbReference type="EMBL" id="HIZ14105.1"/>
    </source>
</evidence>
<evidence type="ECO:0000256" key="3">
    <source>
        <dbReference type="ARBA" id="ARBA00012438"/>
    </source>
</evidence>
<reference evidence="19" key="1">
    <citation type="journal article" date="2021" name="PeerJ">
        <title>Extensive microbial diversity within the chicken gut microbiome revealed by metagenomics and culture.</title>
        <authorList>
            <person name="Gilroy R."/>
            <person name="Ravi A."/>
            <person name="Getino M."/>
            <person name="Pursley I."/>
            <person name="Horton D.L."/>
            <person name="Alikhan N.F."/>
            <person name="Baker D."/>
            <person name="Gharbi K."/>
            <person name="Hall N."/>
            <person name="Watson M."/>
            <person name="Adriaenssens E.M."/>
            <person name="Foster-Nyarko E."/>
            <person name="Jarju S."/>
            <person name="Secka A."/>
            <person name="Antonio M."/>
            <person name="Oren A."/>
            <person name="Chaudhuri R.R."/>
            <person name="La Ragione R."/>
            <person name="Hildebrand F."/>
            <person name="Pallen M.J."/>
        </authorList>
    </citation>
    <scope>NUCLEOTIDE SEQUENCE</scope>
    <source>
        <strain evidence="19">ChiGjej1B1-13045</strain>
    </source>
</reference>
<dbReference type="Pfam" id="PF00512">
    <property type="entry name" value="HisKA"/>
    <property type="match status" value="1"/>
</dbReference>
<evidence type="ECO:0000256" key="16">
    <source>
        <dbReference type="SAM" id="Phobius"/>
    </source>
</evidence>
<comment type="catalytic activity">
    <reaction evidence="1">
        <text>ATP + protein L-histidine = ADP + protein N-phospho-L-histidine.</text>
        <dbReference type="EC" id="2.7.13.3"/>
    </reaction>
</comment>
<dbReference type="CDD" id="cd00082">
    <property type="entry name" value="HisKA"/>
    <property type="match status" value="1"/>
</dbReference>
<dbReference type="CDD" id="cd06225">
    <property type="entry name" value="HAMP"/>
    <property type="match status" value="1"/>
</dbReference>
<dbReference type="InterPro" id="IPR005467">
    <property type="entry name" value="His_kinase_dom"/>
</dbReference>
<dbReference type="Gene3D" id="3.30.565.10">
    <property type="entry name" value="Histidine kinase-like ATPase, C-terminal domain"/>
    <property type="match status" value="1"/>
</dbReference>
<evidence type="ECO:0000256" key="10">
    <source>
        <dbReference type="ARBA" id="ARBA00022840"/>
    </source>
</evidence>
<evidence type="ECO:0000256" key="2">
    <source>
        <dbReference type="ARBA" id="ARBA00004651"/>
    </source>
</evidence>
<name>A0A9D2DBL3_9FIRM</name>
<dbReference type="Pfam" id="PF00672">
    <property type="entry name" value="HAMP"/>
    <property type="match status" value="1"/>
</dbReference>
<evidence type="ECO:0000256" key="6">
    <source>
        <dbReference type="ARBA" id="ARBA00022679"/>
    </source>
</evidence>
<dbReference type="InterPro" id="IPR003594">
    <property type="entry name" value="HATPase_dom"/>
</dbReference>
<evidence type="ECO:0000313" key="20">
    <source>
        <dbReference type="Proteomes" id="UP000824017"/>
    </source>
</evidence>
<dbReference type="PROSITE" id="PS50109">
    <property type="entry name" value="HIS_KIN"/>
    <property type="match status" value="1"/>
</dbReference>
<keyword evidence="9 19" id="KW-0418">Kinase</keyword>
<dbReference type="GO" id="GO:0000155">
    <property type="term" value="F:phosphorelay sensor kinase activity"/>
    <property type="evidence" value="ECO:0007669"/>
    <property type="project" value="InterPro"/>
</dbReference>
<evidence type="ECO:0000256" key="11">
    <source>
        <dbReference type="ARBA" id="ARBA00022989"/>
    </source>
</evidence>